<evidence type="ECO:0000259" key="2">
    <source>
        <dbReference type="Pfam" id="PF13579"/>
    </source>
</evidence>
<proteinExistence type="predicted"/>
<keyword evidence="3" id="KW-0808">Transferase</keyword>
<evidence type="ECO:0000313" key="3">
    <source>
        <dbReference type="EMBL" id="MDI6447845.1"/>
    </source>
</evidence>
<comment type="caution">
    <text evidence="3">The sequence shown here is derived from an EMBL/GenBank/DDBJ whole genome shotgun (WGS) entry which is preliminary data.</text>
</comment>
<feature type="domain" description="Glycosyltransferase subfamily 4-like N-terminal" evidence="2">
    <location>
        <begin position="38"/>
        <end position="190"/>
    </location>
</feature>
<dbReference type="RefSeq" id="WP_349243257.1">
    <property type="nucleotide sequence ID" value="NZ_JASCXX010000002.1"/>
</dbReference>
<dbReference type="EC" id="2.4.-.-" evidence="3"/>
<dbReference type="InterPro" id="IPR028098">
    <property type="entry name" value="Glyco_trans_4-like_N"/>
</dbReference>
<dbReference type="Gene3D" id="3.40.50.2000">
    <property type="entry name" value="Glycogen Phosphorylase B"/>
    <property type="match status" value="2"/>
</dbReference>
<name>A0AAW6TTC6_9BACT</name>
<reference evidence="3" key="1">
    <citation type="submission" date="2023-05" db="EMBL/GenBank/DDBJ databases">
        <title>Anaerotaeda fermentans gen. nov., sp. nov., a novel anaerobic planctomycete of the new family within the order Sedimentisphaerales isolated from Taman Peninsula, Russia.</title>
        <authorList>
            <person name="Khomyakova M.A."/>
            <person name="Merkel A.Y."/>
            <person name="Slobodkin A.I."/>
        </authorList>
    </citation>
    <scope>NUCLEOTIDE SEQUENCE</scope>
    <source>
        <strain evidence="3">M17dextr</strain>
    </source>
</reference>
<dbReference type="Pfam" id="PF13579">
    <property type="entry name" value="Glyco_trans_4_4"/>
    <property type="match status" value="1"/>
</dbReference>
<dbReference type="SUPFAM" id="SSF53756">
    <property type="entry name" value="UDP-Glycosyltransferase/glycogen phosphorylase"/>
    <property type="match status" value="1"/>
</dbReference>
<dbReference type="InterPro" id="IPR001296">
    <property type="entry name" value="Glyco_trans_1"/>
</dbReference>
<dbReference type="Proteomes" id="UP001431776">
    <property type="component" value="Unassembled WGS sequence"/>
</dbReference>
<gene>
    <name evidence="3" type="ORF">QJ522_02220</name>
</gene>
<dbReference type="GO" id="GO:0016757">
    <property type="term" value="F:glycosyltransferase activity"/>
    <property type="evidence" value="ECO:0007669"/>
    <property type="project" value="UniProtKB-KW"/>
</dbReference>
<keyword evidence="3" id="KW-0328">Glycosyltransferase</keyword>
<evidence type="ECO:0000259" key="1">
    <source>
        <dbReference type="Pfam" id="PF00534"/>
    </source>
</evidence>
<organism evidence="3 4">
    <name type="scientific">Anaerobaca lacustris</name>
    <dbReference type="NCBI Taxonomy" id="3044600"/>
    <lineage>
        <taxon>Bacteria</taxon>
        <taxon>Pseudomonadati</taxon>
        <taxon>Planctomycetota</taxon>
        <taxon>Phycisphaerae</taxon>
        <taxon>Sedimentisphaerales</taxon>
        <taxon>Anaerobacaceae</taxon>
        <taxon>Anaerobaca</taxon>
    </lineage>
</organism>
<dbReference type="EMBL" id="JASCXX010000002">
    <property type="protein sequence ID" value="MDI6447845.1"/>
    <property type="molecule type" value="Genomic_DNA"/>
</dbReference>
<accession>A0AAW6TTC6</accession>
<dbReference type="PANTHER" id="PTHR12526">
    <property type="entry name" value="GLYCOSYLTRANSFERASE"/>
    <property type="match status" value="1"/>
</dbReference>
<keyword evidence="4" id="KW-1185">Reference proteome</keyword>
<dbReference type="AlphaFoldDB" id="A0AAW6TTC6"/>
<dbReference type="Pfam" id="PF00534">
    <property type="entry name" value="Glycos_transf_1"/>
    <property type="match status" value="1"/>
</dbReference>
<sequence length="395" mass="44409">MIQDRNRQSVSSHNPLQVCFVAHFAYGALAGGERGHIGGVERQTSLMAKWLAGRGHRVSLITWDEGQTDGEIIDGVQVFKLCRKDAGIPGLRFFRPRWSSLNAAMKRADADVYYHNCGEYVTGQVAMWCRRHGRKFVYSVASDPDCDVRLPEMRSLRERVLYRYGLKRADRVIVQTRRQQQMLLEGFARDSLVIPMPCPGPSDAEYAACDRNRNGSQRVLWIGRICEVKRPDRLLDLAQMRPEVHFDLVGPAGESEYARKVCERARTLKNVTVHGPASRDRVADFYQRAKVMCCTSDFEGFPNTFLEAWSYGVPIVSTVDPDGLIAGKSLGAVGTDVPQLAAGIRELLASSQQWRRASQTAREYFAANHAIDKAMARFERVFCEVVDSSVRRTGS</sequence>
<evidence type="ECO:0000313" key="4">
    <source>
        <dbReference type="Proteomes" id="UP001431776"/>
    </source>
</evidence>
<protein>
    <submittedName>
        <fullName evidence="3">Glycosyltransferase family 4 protein</fullName>
        <ecNumber evidence="3">2.4.-.-</ecNumber>
    </submittedName>
</protein>
<dbReference type="CDD" id="cd03801">
    <property type="entry name" value="GT4_PimA-like"/>
    <property type="match status" value="1"/>
</dbReference>
<feature type="domain" description="Glycosyl transferase family 1" evidence="1">
    <location>
        <begin position="215"/>
        <end position="363"/>
    </location>
</feature>